<dbReference type="EC" id="7.1.1.2" evidence="3 17"/>
<dbReference type="GO" id="GO:0008137">
    <property type="term" value="F:NADH dehydrogenase (ubiquinone) activity"/>
    <property type="evidence" value="ECO:0007669"/>
    <property type="project" value="UniProtKB-EC"/>
</dbReference>
<evidence type="ECO:0000256" key="10">
    <source>
        <dbReference type="ARBA" id="ARBA00022982"/>
    </source>
</evidence>
<comment type="subcellular location">
    <subcellularLocation>
        <location evidence="1 17">Mitochondrion inner membrane</location>
        <topology evidence="1 17">Multi-pass membrane protein</topology>
    </subcellularLocation>
</comment>
<feature type="transmembrane region" description="Helical" evidence="17">
    <location>
        <begin position="96"/>
        <end position="115"/>
    </location>
</feature>
<reference evidence="20" key="1">
    <citation type="journal article" date="2008" name="Zool. J. Linn. Soc.">
        <title>The two-horned chamaeleons of East Africa.</title>
        <authorList>
            <person name="Mariaux J."/>
            <person name="Lutzmann N."/>
            <person name="Stipala J."/>
        </authorList>
    </citation>
    <scope>NUCLEOTIDE SEQUENCE</scope>
    <source>
        <tissue evidence="20">Liver</tissue>
    </source>
</reference>
<evidence type="ECO:0000256" key="2">
    <source>
        <dbReference type="ARBA" id="ARBA00007012"/>
    </source>
</evidence>
<accession>A7WM55</accession>
<feature type="transmembrane region" description="Helical" evidence="17">
    <location>
        <begin position="152"/>
        <end position="171"/>
    </location>
</feature>
<geneLocation type="mitochondrion" evidence="20"/>
<sequence length="347" mass="38188">MTMLPQLMASLNLVLGTTITTSSHHWLLAWAGLELSMLSMLVLIAKPKHPRAAEAATKYFLTQVIASTLMLFSSMVNALQTGQWNIPQMTDKYACTMLLLALTLKIGAAPMYFWLPEVMQGTSTMAAMTVATWQKVAPITILFTVYDHLPPKIMTTIGVMSIIIGGLGSINQTQLRKLMAYSSITNLGWAMTVFAATPHIATLNILIYMSMLFPAFMFIQKMSLKTLQDSATGWTTSPTMNTTLMLMLLSLSGLPPFAGFVTKLMILNELITQGSTTTALMVAVLSLIGLFFYLRMTYIITMTTPPIMTPATMKWRLSPKKLKLMAALVPLSLLTIPLLLPLLMSMT</sequence>
<evidence type="ECO:0000256" key="9">
    <source>
        <dbReference type="ARBA" id="ARBA00022967"/>
    </source>
</evidence>
<keyword evidence="8 17" id="KW-0999">Mitochondrion inner membrane</keyword>
<feature type="domain" description="NADH:quinone oxidoreductase/Mrp antiporter transmembrane" evidence="18">
    <location>
        <begin position="23"/>
        <end position="288"/>
    </location>
</feature>
<comment type="function">
    <text evidence="17">Core subunit of the mitochondrial membrane respiratory chain NADH dehydrogenase (Complex I) which catalyzes electron transfer from NADH through the respiratory chain, using ubiquinone as an electron acceptor. Essential for the catalytic activity and assembly of complex I.</text>
</comment>
<keyword evidence="15 17" id="KW-0472">Membrane</keyword>
<keyword evidence="10 17" id="KW-0249">Electron transport</keyword>
<dbReference type="InterPro" id="IPR003917">
    <property type="entry name" value="NADH_UbQ_OxRdtase_chain2"/>
</dbReference>
<dbReference type="InterPro" id="IPR050175">
    <property type="entry name" value="Complex_I_Subunit_2"/>
</dbReference>
<evidence type="ECO:0000259" key="19">
    <source>
        <dbReference type="Pfam" id="PF06444"/>
    </source>
</evidence>
<evidence type="ECO:0000259" key="18">
    <source>
        <dbReference type="Pfam" id="PF00361"/>
    </source>
</evidence>
<evidence type="ECO:0000256" key="3">
    <source>
        <dbReference type="ARBA" id="ARBA00012944"/>
    </source>
</evidence>
<feature type="transmembrane region" description="Helical" evidence="17">
    <location>
        <begin position="240"/>
        <end position="258"/>
    </location>
</feature>
<evidence type="ECO:0000256" key="5">
    <source>
        <dbReference type="ARBA" id="ARBA00022448"/>
    </source>
</evidence>
<gene>
    <name evidence="20" type="primary">nd2</name>
</gene>
<evidence type="ECO:0000256" key="13">
    <source>
        <dbReference type="ARBA" id="ARBA00023075"/>
    </source>
</evidence>
<keyword evidence="11 17" id="KW-1133">Transmembrane helix</keyword>
<comment type="similarity">
    <text evidence="2 17">Belongs to the complex I subunit 2 family.</text>
</comment>
<dbReference type="PANTHER" id="PTHR46552:SF1">
    <property type="entry name" value="NADH-UBIQUINONE OXIDOREDUCTASE CHAIN 2"/>
    <property type="match status" value="1"/>
</dbReference>
<feature type="transmembrane region" description="Helical" evidence="17">
    <location>
        <begin position="26"/>
        <end position="45"/>
    </location>
</feature>
<dbReference type="AlphaFoldDB" id="A7WM55"/>
<dbReference type="Pfam" id="PF00361">
    <property type="entry name" value="Proton_antipo_M"/>
    <property type="match status" value="1"/>
</dbReference>
<dbReference type="GO" id="GO:0005743">
    <property type="term" value="C:mitochondrial inner membrane"/>
    <property type="evidence" value="ECO:0007669"/>
    <property type="project" value="UniProtKB-SubCell"/>
</dbReference>
<evidence type="ECO:0000256" key="6">
    <source>
        <dbReference type="ARBA" id="ARBA00022660"/>
    </source>
</evidence>
<dbReference type="InterPro" id="IPR001750">
    <property type="entry name" value="ND/Mrp_TM"/>
</dbReference>
<evidence type="ECO:0000256" key="4">
    <source>
        <dbReference type="ARBA" id="ARBA00021008"/>
    </source>
</evidence>
<feature type="transmembrane region" description="Helical" evidence="17">
    <location>
        <begin position="201"/>
        <end position="219"/>
    </location>
</feature>
<evidence type="ECO:0000256" key="16">
    <source>
        <dbReference type="ARBA" id="ARBA00049551"/>
    </source>
</evidence>
<keyword evidence="13 17" id="KW-0830">Ubiquinone</keyword>
<keyword evidence="6 17" id="KW-0679">Respiratory chain</keyword>
<evidence type="ECO:0000256" key="1">
    <source>
        <dbReference type="ARBA" id="ARBA00004448"/>
    </source>
</evidence>
<comment type="catalytic activity">
    <reaction evidence="16 17">
        <text>a ubiquinone + NADH + 5 H(+)(in) = a ubiquinol + NAD(+) + 4 H(+)(out)</text>
        <dbReference type="Rhea" id="RHEA:29091"/>
        <dbReference type="Rhea" id="RHEA-COMP:9565"/>
        <dbReference type="Rhea" id="RHEA-COMP:9566"/>
        <dbReference type="ChEBI" id="CHEBI:15378"/>
        <dbReference type="ChEBI" id="CHEBI:16389"/>
        <dbReference type="ChEBI" id="CHEBI:17976"/>
        <dbReference type="ChEBI" id="CHEBI:57540"/>
        <dbReference type="ChEBI" id="CHEBI:57945"/>
        <dbReference type="EC" id="7.1.1.2"/>
    </reaction>
</comment>
<evidence type="ECO:0000256" key="7">
    <source>
        <dbReference type="ARBA" id="ARBA00022692"/>
    </source>
</evidence>
<dbReference type="Pfam" id="PF06444">
    <property type="entry name" value="NADH_dehy_S2_C"/>
    <property type="match status" value="1"/>
</dbReference>
<dbReference type="InterPro" id="IPR010933">
    <property type="entry name" value="NADH_DH_su2_C"/>
</dbReference>
<dbReference type="PRINTS" id="PR01436">
    <property type="entry name" value="NADHDHGNASE2"/>
</dbReference>
<evidence type="ECO:0000256" key="15">
    <source>
        <dbReference type="ARBA" id="ARBA00023136"/>
    </source>
</evidence>
<feature type="transmembrane region" description="Helical" evidence="17">
    <location>
        <begin position="322"/>
        <end position="344"/>
    </location>
</feature>
<evidence type="ECO:0000256" key="8">
    <source>
        <dbReference type="ARBA" id="ARBA00022792"/>
    </source>
</evidence>
<keyword evidence="9 17" id="KW-1278">Translocase</keyword>
<feature type="domain" description="NADH dehydrogenase subunit 2 C-terminal" evidence="19">
    <location>
        <begin position="290"/>
        <end position="338"/>
    </location>
</feature>
<proteinExistence type="inferred from homology"/>
<feature type="transmembrane region" description="Helical" evidence="17">
    <location>
        <begin position="57"/>
        <end position="76"/>
    </location>
</feature>
<evidence type="ECO:0000256" key="14">
    <source>
        <dbReference type="ARBA" id="ARBA00023128"/>
    </source>
</evidence>
<evidence type="ECO:0000256" key="17">
    <source>
        <dbReference type="RuleBase" id="RU003403"/>
    </source>
</evidence>
<keyword evidence="7 17" id="KW-0812">Transmembrane</keyword>
<dbReference type="EMBL" id="AM422791">
    <property type="protein sequence ID" value="CAM28407.1"/>
    <property type="molecule type" value="Genomic_DNA"/>
</dbReference>
<protein>
    <recommendedName>
        <fullName evidence="4 17">NADH-ubiquinone oxidoreductase chain 2</fullName>
        <ecNumber evidence="3 17">7.1.1.2</ecNumber>
    </recommendedName>
</protein>
<dbReference type="GO" id="GO:0006120">
    <property type="term" value="P:mitochondrial electron transport, NADH to ubiquinone"/>
    <property type="evidence" value="ECO:0007669"/>
    <property type="project" value="InterPro"/>
</dbReference>
<dbReference type="PANTHER" id="PTHR46552">
    <property type="entry name" value="NADH-UBIQUINONE OXIDOREDUCTASE CHAIN 2"/>
    <property type="match status" value="1"/>
</dbReference>
<organism evidence="20">
    <name type="scientific">Bradypodion sp. matschiei</name>
    <dbReference type="NCBI Taxonomy" id="419434"/>
    <lineage>
        <taxon>Eukaryota</taxon>
        <taxon>Metazoa</taxon>
        <taxon>Chordata</taxon>
        <taxon>Craniata</taxon>
        <taxon>Vertebrata</taxon>
        <taxon>Euteleostomi</taxon>
        <taxon>Lepidosauria</taxon>
        <taxon>Squamata</taxon>
        <taxon>Bifurcata</taxon>
        <taxon>Unidentata</taxon>
        <taxon>Episquamata</taxon>
        <taxon>Toxicofera</taxon>
        <taxon>Iguania</taxon>
        <taxon>Acrodonta</taxon>
        <taxon>Chamaeleonidae</taxon>
        <taxon>Bradypodion</taxon>
    </lineage>
</organism>
<evidence type="ECO:0000256" key="12">
    <source>
        <dbReference type="ARBA" id="ARBA00023027"/>
    </source>
</evidence>
<evidence type="ECO:0000256" key="11">
    <source>
        <dbReference type="ARBA" id="ARBA00022989"/>
    </source>
</evidence>
<keyword evidence="5" id="KW-0813">Transport</keyword>
<feature type="transmembrane region" description="Helical" evidence="17">
    <location>
        <begin position="278"/>
        <end position="301"/>
    </location>
</feature>
<name>A7WM55_9SAUR</name>
<evidence type="ECO:0000313" key="20">
    <source>
        <dbReference type="EMBL" id="CAM28407.1"/>
    </source>
</evidence>
<keyword evidence="14 17" id="KW-0496">Mitochondrion</keyword>
<keyword evidence="12 17" id="KW-0520">NAD</keyword>